<organism evidence="3 4">
    <name type="scientific">Rhodotorula diobovata</name>
    <dbReference type="NCBI Taxonomy" id="5288"/>
    <lineage>
        <taxon>Eukaryota</taxon>
        <taxon>Fungi</taxon>
        <taxon>Dikarya</taxon>
        <taxon>Basidiomycota</taxon>
        <taxon>Pucciniomycotina</taxon>
        <taxon>Microbotryomycetes</taxon>
        <taxon>Sporidiobolales</taxon>
        <taxon>Sporidiobolaceae</taxon>
        <taxon>Rhodotorula</taxon>
    </lineage>
</organism>
<evidence type="ECO:0000259" key="2">
    <source>
        <dbReference type="Pfam" id="PF00339"/>
    </source>
</evidence>
<dbReference type="SUPFAM" id="SSF81296">
    <property type="entry name" value="E set domains"/>
    <property type="match status" value="1"/>
</dbReference>
<name>A0A5C5FQJ3_9BASI</name>
<dbReference type="Gene3D" id="2.60.40.640">
    <property type="match status" value="1"/>
</dbReference>
<accession>A0A5C5FQJ3</accession>
<keyword evidence="4" id="KW-1185">Reference proteome</keyword>
<dbReference type="InterPro" id="IPR011021">
    <property type="entry name" value="Arrestin-like_N"/>
</dbReference>
<dbReference type="Pfam" id="PF00339">
    <property type="entry name" value="Arrestin_N"/>
    <property type="match status" value="1"/>
</dbReference>
<dbReference type="AlphaFoldDB" id="A0A5C5FQJ3"/>
<gene>
    <name evidence="3" type="ORF">DMC30DRAFT_19122</name>
</gene>
<comment type="caution">
    <text evidence="3">The sequence shown here is derived from an EMBL/GenBank/DDBJ whole genome shotgun (WGS) entry which is preliminary data.</text>
</comment>
<dbReference type="Proteomes" id="UP000311382">
    <property type="component" value="Unassembled WGS sequence"/>
</dbReference>
<reference evidence="3 4" key="1">
    <citation type="submission" date="2019-03" db="EMBL/GenBank/DDBJ databases">
        <title>Rhodosporidium diobovatum UCD-FST 08-225 genome sequencing, assembly, and annotation.</title>
        <authorList>
            <person name="Fakankun I.U."/>
            <person name="Fristensky B."/>
            <person name="Levin D.B."/>
        </authorList>
    </citation>
    <scope>NUCLEOTIDE SEQUENCE [LARGE SCALE GENOMIC DNA]</scope>
    <source>
        <strain evidence="3 4">UCD-FST 08-225</strain>
    </source>
</reference>
<dbReference type="OrthoDB" id="2586454at2759"/>
<dbReference type="InterPro" id="IPR014756">
    <property type="entry name" value="Ig_E-set"/>
</dbReference>
<feature type="compositionally biased region" description="Polar residues" evidence="1">
    <location>
        <begin position="440"/>
        <end position="453"/>
    </location>
</feature>
<protein>
    <recommendedName>
        <fullName evidence="2">Arrestin-like N-terminal domain-containing protein</fullName>
    </recommendedName>
</protein>
<evidence type="ECO:0000313" key="4">
    <source>
        <dbReference type="Proteomes" id="UP000311382"/>
    </source>
</evidence>
<feature type="region of interest" description="Disordered" evidence="1">
    <location>
        <begin position="428"/>
        <end position="469"/>
    </location>
</feature>
<proteinExistence type="predicted"/>
<dbReference type="InterPro" id="IPR014752">
    <property type="entry name" value="Arrestin-like_C"/>
</dbReference>
<evidence type="ECO:0000313" key="3">
    <source>
        <dbReference type="EMBL" id="TNY19073.1"/>
    </source>
</evidence>
<evidence type="ECO:0000256" key="1">
    <source>
        <dbReference type="SAM" id="MobiDB-lite"/>
    </source>
</evidence>
<sequence>MLSRFSSPQVSVTLSQDIYFVHALEGAFPSQDPVVHGTCLIKLPTRKAIRRVKVIFEGLCDATGGAGWPYETSSVLCKSLEHDLRGEYFEAGNHAFSFTFIIPSSTPASQRSIYGRTRYYVKALVDFDGMLSNSVLSPPVALWVSANPSPPGEIPFPTDLSFQHFSSELGPVGVGISSPHLTVAALCNIRLSLLGPPQPVTIVSVVGTITQTFEVHYKDGSVARPKPTVFKMKKVDHRASPSLTVPIHNPATCSVLPGPVDAIPGQDMQPLPDKLSFRPVSDCCAIHPDVDVPDPSPLVRLAAGQEFHHSRICRVPTDDYVRPSTLEGSPKTVIRVAHKLSVEVRYRKDGDTEDMILTMGKPVVITSCCCLVDSLTLPAYRADKPCETVVQPLEARCACNMSLKECLDRDGVLLQRAGILDPPSSEARFLGVGRDDKSPAYSSEGTDYVSSVPFQRRGTSDSGFQDGGT</sequence>
<dbReference type="EMBL" id="SOZI01000109">
    <property type="protein sequence ID" value="TNY19073.1"/>
    <property type="molecule type" value="Genomic_DNA"/>
</dbReference>
<feature type="domain" description="Arrestin-like N-terminal" evidence="2">
    <location>
        <begin position="87"/>
        <end position="126"/>
    </location>
</feature>